<reference evidence="2" key="1">
    <citation type="submission" date="2023-10" db="EMBL/GenBank/DDBJ databases">
        <title>Genome assembly of Pristionchus species.</title>
        <authorList>
            <person name="Yoshida K."/>
            <person name="Sommer R.J."/>
        </authorList>
    </citation>
    <scope>NUCLEOTIDE SEQUENCE</scope>
    <source>
        <strain evidence="2">RS5133</strain>
    </source>
</reference>
<dbReference type="Proteomes" id="UP001432322">
    <property type="component" value="Unassembled WGS sequence"/>
</dbReference>
<keyword evidence="3" id="KW-1185">Reference proteome</keyword>
<protein>
    <recommendedName>
        <fullName evidence="4">MARVEL domain-containing protein</fullName>
    </recommendedName>
</protein>
<proteinExistence type="predicted"/>
<sequence>AVVAVCVAQFGLQCCIFFMRVEESSSPTPQSVAYKGKVPLAAIIPIVPLMIADLLLIYACLESYPHLVSPLTVILALLFLAFCYCLDSLRNVIPSPIHLLMGVLSLLAFFYLLAEITNGSSEKLSTAKLRTINLTMATLAFLWFQFMCAFVNAATKEETMMLGGNPYTRAVAAQVAAPAPVPAPIGV</sequence>
<keyword evidence="1" id="KW-0472">Membrane</keyword>
<feature type="non-terminal residue" evidence="2">
    <location>
        <position position="187"/>
    </location>
</feature>
<feature type="transmembrane region" description="Helical" evidence="1">
    <location>
        <begin position="97"/>
        <end position="114"/>
    </location>
</feature>
<feature type="transmembrane region" description="Helical" evidence="1">
    <location>
        <begin position="67"/>
        <end position="85"/>
    </location>
</feature>
<organism evidence="2 3">
    <name type="scientific">Pristionchus fissidentatus</name>
    <dbReference type="NCBI Taxonomy" id="1538716"/>
    <lineage>
        <taxon>Eukaryota</taxon>
        <taxon>Metazoa</taxon>
        <taxon>Ecdysozoa</taxon>
        <taxon>Nematoda</taxon>
        <taxon>Chromadorea</taxon>
        <taxon>Rhabditida</taxon>
        <taxon>Rhabditina</taxon>
        <taxon>Diplogasteromorpha</taxon>
        <taxon>Diplogasteroidea</taxon>
        <taxon>Neodiplogasteridae</taxon>
        <taxon>Pristionchus</taxon>
    </lineage>
</organism>
<keyword evidence="1" id="KW-1133">Transmembrane helix</keyword>
<feature type="non-terminal residue" evidence="2">
    <location>
        <position position="1"/>
    </location>
</feature>
<feature type="transmembrane region" description="Helical" evidence="1">
    <location>
        <begin position="40"/>
        <end position="61"/>
    </location>
</feature>
<evidence type="ECO:0000313" key="3">
    <source>
        <dbReference type="Proteomes" id="UP001432322"/>
    </source>
</evidence>
<gene>
    <name evidence="2" type="ORF">PFISCL1PPCAC_8474</name>
</gene>
<dbReference type="AlphaFoldDB" id="A0AAV5VEL4"/>
<evidence type="ECO:0000256" key="1">
    <source>
        <dbReference type="SAM" id="Phobius"/>
    </source>
</evidence>
<keyword evidence="1" id="KW-0812">Transmembrane</keyword>
<evidence type="ECO:0008006" key="4">
    <source>
        <dbReference type="Google" id="ProtNLM"/>
    </source>
</evidence>
<accession>A0AAV5VEL4</accession>
<name>A0AAV5VEL4_9BILA</name>
<feature type="transmembrane region" description="Helical" evidence="1">
    <location>
        <begin position="134"/>
        <end position="154"/>
    </location>
</feature>
<evidence type="ECO:0000313" key="2">
    <source>
        <dbReference type="EMBL" id="GMT17177.1"/>
    </source>
</evidence>
<comment type="caution">
    <text evidence="2">The sequence shown here is derived from an EMBL/GenBank/DDBJ whole genome shotgun (WGS) entry which is preliminary data.</text>
</comment>
<dbReference type="EMBL" id="BTSY01000003">
    <property type="protein sequence ID" value="GMT17177.1"/>
    <property type="molecule type" value="Genomic_DNA"/>
</dbReference>